<dbReference type="AlphaFoldDB" id="A0A3B3CIJ0"/>
<organism evidence="1 2">
    <name type="scientific">Oryzias melastigma</name>
    <name type="common">Marine medaka</name>
    <dbReference type="NCBI Taxonomy" id="30732"/>
    <lineage>
        <taxon>Eukaryota</taxon>
        <taxon>Metazoa</taxon>
        <taxon>Chordata</taxon>
        <taxon>Craniata</taxon>
        <taxon>Vertebrata</taxon>
        <taxon>Euteleostomi</taxon>
        <taxon>Actinopterygii</taxon>
        <taxon>Neopterygii</taxon>
        <taxon>Teleostei</taxon>
        <taxon>Neoteleostei</taxon>
        <taxon>Acanthomorphata</taxon>
        <taxon>Ovalentaria</taxon>
        <taxon>Atherinomorphae</taxon>
        <taxon>Beloniformes</taxon>
        <taxon>Adrianichthyidae</taxon>
        <taxon>Oryziinae</taxon>
        <taxon>Oryzias</taxon>
    </lineage>
</organism>
<dbReference type="Proteomes" id="UP000261560">
    <property type="component" value="Unplaced"/>
</dbReference>
<dbReference type="STRING" id="30732.ENSOMEP00000017406"/>
<evidence type="ECO:0000313" key="2">
    <source>
        <dbReference type="Proteomes" id="UP000261560"/>
    </source>
</evidence>
<evidence type="ECO:0000313" key="1">
    <source>
        <dbReference type="Ensembl" id="ENSOMEP00000017406.1"/>
    </source>
</evidence>
<reference evidence="1" key="2">
    <citation type="submission" date="2025-09" db="UniProtKB">
        <authorList>
            <consortium name="Ensembl"/>
        </authorList>
    </citation>
    <scope>IDENTIFICATION</scope>
</reference>
<dbReference type="GeneTree" id="ENSGT00900000143393"/>
<sequence>MGSCLGLAKRTLSTWPFHCMPCTILRALSRSSSFLKVTKAHVCLPNSLILCGLMPCLARNFFRSLKPMNLGRLRISTLKISEVKRSTLM</sequence>
<keyword evidence="2" id="KW-1185">Reference proteome</keyword>
<reference evidence="1" key="1">
    <citation type="submission" date="2025-08" db="UniProtKB">
        <authorList>
            <consortium name="Ensembl"/>
        </authorList>
    </citation>
    <scope>IDENTIFICATION</scope>
</reference>
<protein>
    <submittedName>
        <fullName evidence="1">Uncharacterized protein</fullName>
    </submittedName>
</protein>
<dbReference type="PaxDb" id="30732-ENSOMEP00000017406"/>
<proteinExistence type="predicted"/>
<dbReference type="Ensembl" id="ENSOMET00000026150.1">
    <property type="protein sequence ID" value="ENSOMEP00000017406.1"/>
    <property type="gene ID" value="ENSOMEG00000019081.1"/>
</dbReference>
<dbReference type="OMA" id="YLGRFWI"/>
<name>A0A3B3CIJ0_ORYME</name>
<accession>A0A3B3CIJ0</accession>